<name>A0A0R2F790_9LACO</name>
<dbReference type="PATRIC" id="fig|1423804.4.peg.1362"/>
<dbReference type="OrthoDB" id="2328569at2"/>
<dbReference type="Proteomes" id="UP000051442">
    <property type="component" value="Unassembled WGS sequence"/>
</dbReference>
<organism evidence="2 3">
    <name type="scientific">Secundilactobacillus similis DSM 23365 = JCM 2765</name>
    <dbReference type="NCBI Taxonomy" id="1423804"/>
    <lineage>
        <taxon>Bacteria</taxon>
        <taxon>Bacillati</taxon>
        <taxon>Bacillota</taxon>
        <taxon>Bacilli</taxon>
        <taxon>Lactobacillales</taxon>
        <taxon>Lactobacillaceae</taxon>
        <taxon>Secundilactobacillus</taxon>
    </lineage>
</organism>
<sequence>MKKALTGIVVTAAAFVGVTLATIQPAQASSTKFTASEINKPTGYFNSTKAQYAFHWKTVKNKKGTVHYLIFGDFSKPALSTGVVSAKYKLSKTHRTLTTTYRAIDSKGNLGKTYKFTLYKQSSTKYRGYLTYQGVNVHQLSTKGTAYTFTKTKTSPATKFAQYAKPTLTSYYTDELNANVQKEYQEGIAAGKNYKDPATDSDVQAKIKDTVNTQVASDLVTLAKSFNG</sequence>
<comment type="caution">
    <text evidence="2">The sequence shown here is derived from an EMBL/GenBank/DDBJ whole genome shotgun (WGS) entry which is preliminary data.</text>
</comment>
<evidence type="ECO:0000256" key="1">
    <source>
        <dbReference type="SAM" id="SignalP"/>
    </source>
</evidence>
<accession>A0A0R2F790</accession>
<keyword evidence="3" id="KW-1185">Reference proteome</keyword>
<proteinExistence type="predicted"/>
<feature type="chain" id="PRO_5006416791" evidence="1">
    <location>
        <begin position="29"/>
        <end position="228"/>
    </location>
</feature>
<dbReference type="EMBL" id="AYZM01000125">
    <property type="protein sequence ID" value="KRN21146.1"/>
    <property type="molecule type" value="Genomic_DNA"/>
</dbReference>
<feature type="signal peptide" evidence="1">
    <location>
        <begin position="1"/>
        <end position="28"/>
    </location>
</feature>
<evidence type="ECO:0000313" key="3">
    <source>
        <dbReference type="Proteomes" id="UP000051442"/>
    </source>
</evidence>
<protein>
    <submittedName>
        <fullName evidence="2">Uncharacterized protein</fullName>
    </submittedName>
</protein>
<evidence type="ECO:0000313" key="2">
    <source>
        <dbReference type="EMBL" id="KRN21146.1"/>
    </source>
</evidence>
<reference evidence="2 3" key="1">
    <citation type="journal article" date="2015" name="Genome Announc.">
        <title>Expanding the biotechnology potential of lactobacilli through comparative genomics of 213 strains and associated genera.</title>
        <authorList>
            <person name="Sun Z."/>
            <person name="Harris H.M."/>
            <person name="McCann A."/>
            <person name="Guo C."/>
            <person name="Argimon S."/>
            <person name="Zhang W."/>
            <person name="Yang X."/>
            <person name="Jeffery I.B."/>
            <person name="Cooney J.C."/>
            <person name="Kagawa T.F."/>
            <person name="Liu W."/>
            <person name="Song Y."/>
            <person name="Salvetti E."/>
            <person name="Wrobel A."/>
            <person name="Rasinkangas P."/>
            <person name="Parkhill J."/>
            <person name="Rea M.C."/>
            <person name="O'Sullivan O."/>
            <person name="Ritari J."/>
            <person name="Douillard F.P."/>
            <person name="Paul Ross R."/>
            <person name="Yang R."/>
            <person name="Briner A.E."/>
            <person name="Felis G.E."/>
            <person name="de Vos W.M."/>
            <person name="Barrangou R."/>
            <person name="Klaenhammer T.R."/>
            <person name="Caufield P.W."/>
            <person name="Cui Y."/>
            <person name="Zhang H."/>
            <person name="O'Toole P.W."/>
        </authorList>
    </citation>
    <scope>NUCLEOTIDE SEQUENCE [LARGE SCALE GENOMIC DNA]</scope>
    <source>
        <strain evidence="2 3">DSM 23365</strain>
    </source>
</reference>
<dbReference type="AlphaFoldDB" id="A0A0R2F790"/>
<gene>
    <name evidence="2" type="ORF">FD14_GL001267</name>
</gene>
<dbReference type="RefSeq" id="WP_054737325.1">
    <property type="nucleotide sequence ID" value="NZ_AYZM01000125.1"/>
</dbReference>
<keyword evidence="1" id="KW-0732">Signal</keyword>